<dbReference type="RefSeq" id="WP_275633987.1">
    <property type="nucleotide sequence ID" value="NZ_JARGYD010000007.1"/>
</dbReference>
<dbReference type="Proteomes" id="UP001595632">
    <property type="component" value="Unassembled WGS sequence"/>
</dbReference>
<evidence type="ECO:0000259" key="2">
    <source>
        <dbReference type="Pfam" id="PF00892"/>
    </source>
</evidence>
<dbReference type="Pfam" id="PF00892">
    <property type="entry name" value="EamA"/>
    <property type="match status" value="1"/>
</dbReference>
<dbReference type="InterPro" id="IPR037185">
    <property type="entry name" value="EmrE-like"/>
</dbReference>
<comment type="caution">
    <text evidence="3">The sequence shown here is derived from an EMBL/GenBank/DDBJ whole genome shotgun (WGS) entry which is preliminary data.</text>
</comment>
<evidence type="ECO:0000313" key="4">
    <source>
        <dbReference type="Proteomes" id="UP001595632"/>
    </source>
</evidence>
<feature type="transmembrane region" description="Helical" evidence="1">
    <location>
        <begin position="68"/>
        <end position="86"/>
    </location>
</feature>
<name>A0ABV7GQG0_9RHOB</name>
<dbReference type="Gene3D" id="1.10.3730.20">
    <property type="match status" value="1"/>
</dbReference>
<accession>A0ABV7GQG0</accession>
<dbReference type="InterPro" id="IPR000620">
    <property type="entry name" value="EamA_dom"/>
</dbReference>
<feature type="transmembrane region" description="Helical" evidence="1">
    <location>
        <begin position="7"/>
        <end position="29"/>
    </location>
</feature>
<keyword evidence="1" id="KW-0812">Transmembrane</keyword>
<evidence type="ECO:0000313" key="3">
    <source>
        <dbReference type="EMBL" id="MFC3142360.1"/>
    </source>
</evidence>
<dbReference type="EMBL" id="JBHRTB010000010">
    <property type="protein sequence ID" value="MFC3142360.1"/>
    <property type="molecule type" value="Genomic_DNA"/>
</dbReference>
<reference evidence="4" key="1">
    <citation type="journal article" date="2019" name="Int. J. Syst. Evol. Microbiol.">
        <title>The Global Catalogue of Microorganisms (GCM) 10K type strain sequencing project: providing services to taxonomists for standard genome sequencing and annotation.</title>
        <authorList>
            <consortium name="The Broad Institute Genomics Platform"/>
            <consortium name="The Broad Institute Genome Sequencing Center for Infectious Disease"/>
            <person name="Wu L."/>
            <person name="Ma J."/>
        </authorList>
    </citation>
    <scope>NUCLEOTIDE SEQUENCE [LARGE SCALE GENOMIC DNA]</scope>
    <source>
        <strain evidence="4">KCTC 52366</strain>
    </source>
</reference>
<feature type="transmembrane region" description="Helical" evidence="1">
    <location>
        <begin position="92"/>
        <end position="109"/>
    </location>
</feature>
<feature type="domain" description="EamA" evidence="2">
    <location>
        <begin position="11"/>
        <end position="109"/>
    </location>
</feature>
<feature type="transmembrane region" description="Helical" evidence="1">
    <location>
        <begin position="35"/>
        <end position="56"/>
    </location>
</feature>
<gene>
    <name evidence="3" type="ORF">ACFOGP_06545</name>
</gene>
<protein>
    <submittedName>
        <fullName evidence="3">EamA family transporter</fullName>
    </submittedName>
</protein>
<keyword evidence="4" id="KW-1185">Reference proteome</keyword>
<keyword evidence="1" id="KW-0472">Membrane</keyword>
<dbReference type="SUPFAM" id="SSF103481">
    <property type="entry name" value="Multidrug resistance efflux transporter EmrE"/>
    <property type="match status" value="1"/>
</dbReference>
<organism evidence="3 4">
    <name type="scientific">Psychromarinibacter halotolerans</name>
    <dbReference type="NCBI Taxonomy" id="1775175"/>
    <lineage>
        <taxon>Bacteria</taxon>
        <taxon>Pseudomonadati</taxon>
        <taxon>Pseudomonadota</taxon>
        <taxon>Alphaproteobacteria</taxon>
        <taxon>Rhodobacterales</taxon>
        <taxon>Paracoccaceae</taxon>
        <taxon>Psychromarinibacter</taxon>
    </lineage>
</organism>
<sequence length="110" mass="11513">MTNFTTGYILTLACAGIVILGDALLKLAADKGHGLASAPLAVGCALYAVSAIAWFLAMRHISLAQAGVAYAMFSLLALCVIGNLFFGERITWREFAGIGCAVAAIFLMVR</sequence>
<evidence type="ECO:0000256" key="1">
    <source>
        <dbReference type="SAM" id="Phobius"/>
    </source>
</evidence>
<proteinExistence type="predicted"/>
<keyword evidence="1" id="KW-1133">Transmembrane helix</keyword>